<dbReference type="Pfam" id="PF08309">
    <property type="entry name" value="LVIVD"/>
    <property type="match status" value="1"/>
</dbReference>
<name>A0A366LYW4_9ACTN</name>
<evidence type="ECO:0000313" key="1">
    <source>
        <dbReference type="EMBL" id="RBQ19158.1"/>
    </source>
</evidence>
<dbReference type="Proteomes" id="UP000253303">
    <property type="component" value="Unassembled WGS sequence"/>
</dbReference>
<dbReference type="InterPro" id="IPR013211">
    <property type="entry name" value="LVIVD"/>
</dbReference>
<protein>
    <recommendedName>
        <fullName evidence="3">LVIVD repeat-containing protein</fullName>
    </recommendedName>
</protein>
<dbReference type="SUPFAM" id="SSF75011">
    <property type="entry name" value="3-carboxy-cis,cis-mucoante lactonizing enzyme"/>
    <property type="match status" value="1"/>
</dbReference>
<reference evidence="1 2" key="1">
    <citation type="submission" date="2018-06" db="EMBL/GenBank/DDBJ databases">
        <title>Sphaerisporangium craniellae sp. nov., isolated from a marine sponge in the South China Sea.</title>
        <authorList>
            <person name="Li L."/>
        </authorList>
    </citation>
    <scope>NUCLEOTIDE SEQUENCE [LARGE SCALE GENOMIC DNA]</scope>
    <source>
        <strain evidence="1 2">LHW63015</strain>
    </source>
</reference>
<dbReference type="OrthoDB" id="4300819at2"/>
<organism evidence="1 2">
    <name type="scientific">Spongiactinospora rosea</name>
    <dbReference type="NCBI Taxonomy" id="2248750"/>
    <lineage>
        <taxon>Bacteria</taxon>
        <taxon>Bacillati</taxon>
        <taxon>Actinomycetota</taxon>
        <taxon>Actinomycetes</taxon>
        <taxon>Streptosporangiales</taxon>
        <taxon>Streptosporangiaceae</taxon>
        <taxon>Spongiactinospora</taxon>
    </lineage>
</organism>
<dbReference type="AlphaFoldDB" id="A0A366LYW4"/>
<gene>
    <name evidence="1" type="ORF">DP939_14505</name>
</gene>
<dbReference type="EMBL" id="QMEY01000005">
    <property type="protein sequence ID" value="RBQ19158.1"/>
    <property type="molecule type" value="Genomic_DNA"/>
</dbReference>
<evidence type="ECO:0008006" key="3">
    <source>
        <dbReference type="Google" id="ProtNLM"/>
    </source>
</evidence>
<accession>A0A366LYW4</accession>
<evidence type="ECO:0000313" key="2">
    <source>
        <dbReference type="Proteomes" id="UP000253303"/>
    </source>
</evidence>
<comment type="caution">
    <text evidence="1">The sequence shown here is derived from an EMBL/GenBank/DDBJ whole genome shotgun (WGS) entry which is preliminary data.</text>
</comment>
<keyword evidence="2" id="KW-1185">Reference proteome</keyword>
<dbReference type="SUPFAM" id="SSF101908">
    <property type="entry name" value="Putative isomerase YbhE"/>
    <property type="match status" value="1"/>
</dbReference>
<proteinExistence type="predicted"/>
<sequence>MVPDGETVITARSAGWTAAAMTALLVLAGCTAAPGPAAKPTPARSQGAPGALAVGEVRTSKNVKLVTNVPPAKPFDGEESWGTDLAFQGDHVFVGNYEGFTIYDIRDPAKPVTVSQVVCPGGQNDISVSGDLLFLSIDEPRSDESCASEEAPGQPDEGWEGVRIFDIKDRAKPRYVSSVATACGSHTHTTIPSDDGKTVYLYVSSPGPIPDSKSCAPPHETISIVEVPVAAPTSAKVVAEPMVFEKGHKRDETVAGGCHDITAYPEKDLAAAACFGDGVLLDISDPVRPKVLRQIRDEENFSLWHSATFSDDASKIVFTDELGGGGTATCDKATPVTKGGNAIYDLKGDKLTLRSYFKMPREQAKGENCVAHNASLIPVEGKDIMVQAWYQGGVSIWDFTDSAKPKEIGFFERGPLKEGDSFGGSWSAYYYNGYIYSSDITHGLDVIAIDDPLTDPAGQVRMEDFNVQTQRSYRK</sequence>